<dbReference type="Proteomes" id="UP000030765">
    <property type="component" value="Unassembled WGS sequence"/>
</dbReference>
<protein>
    <submittedName>
        <fullName evidence="2 3">Glycine cleavage system T protein</fullName>
    </submittedName>
</protein>
<name>A0A084WD78_ANOSI</name>
<feature type="compositionally biased region" description="Basic and acidic residues" evidence="1">
    <location>
        <begin position="24"/>
        <end position="41"/>
    </location>
</feature>
<dbReference type="AlphaFoldDB" id="A0A084WD78"/>
<dbReference type="EMBL" id="ATLV01022954">
    <property type="status" value="NOT_ANNOTATED_CDS"/>
    <property type="molecule type" value="Genomic_DNA"/>
</dbReference>
<reference evidence="2 4" key="1">
    <citation type="journal article" date="2014" name="BMC Genomics">
        <title>Genome sequence of Anopheles sinensis provides insight into genetics basis of mosquito competence for malaria parasites.</title>
        <authorList>
            <person name="Zhou D."/>
            <person name="Zhang D."/>
            <person name="Ding G."/>
            <person name="Shi L."/>
            <person name="Hou Q."/>
            <person name="Ye Y."/>
            <person name="Xu Y."/>
            <person name="Zhou H."/>
            <person name="Xiong C."/>
            <person name="Li S."/>
            <person name="Yu J."/>
            <person name="Hong S."/>
            <person name="Yu X."/>
            <person name="Zou P."/>
            <person name="Chen C."/>
            <person name="Chang X."/>
            <person name="Wang W."/>
            <person name="Lv Y."/>
            <person name="Sun Y."/>
            <person name="Ma L."/>
            <person name="Shen B."/>
            <person name="Zhu C."/>
        </authorList>
    </citation>
    <scope>NUCLEOTIDE SEQUENCE [LARGE SCALE GENOMIC DNA]</scope>
</reference>
<gene>
    <name evidence="2" type="ORF">ZHAS_00016238</name>
</gene>
<evidence type="ECO:0000313" key="4">
    <source>
        <dbReference type="Proteomes" id="UP000030765"/>
    </source>
</evidence>
<evidence type="ECO:0000313" key="3">
    <source>
        <dbReference type="EnsemblMetazoa" id="ASIC016238-PA"/>
    </source>
</evidence>
<evidence type="ECO:0000256" key="1">
    <source>
        <dbReference type="SAM" id="MobiDB-lite"/>
    </source>
</evidence>
<dbReference type="EMBL" id="KE525338">
    <property type="protein sequence ID" value="KFB48172.1"/>
    <property type="molecule type" value="Genomic_DNA"/>
</dbReference>
<sequence length="126" mass="14201">MKSFQEKPQPRIHPSGKKFWQKPNVKENCETTDETKEDGAQRRLLRLVGGAKQAKRGGGAKRKSKETTKQSSSLSRESRFPLATTSFFTTTTKSKKISKTPTVEIGARQAPNRTVDTSHKWKGQLR</sequence>
<reference evidence="3" key="2">
    <citation type="submission" date="2020-05" db="UniProtKB">
        <authorList>
            <consortium name="EnsemblMetazoa"/>
        </authorList>
    </citation>
    <scope>IDENTIFICATION</scope>
</reference>
<feature type="region of interest" description="Disordered" evidence="1">
    <location>
        <begin position="1"/>
        <end position="126"/>
    </location>
</feature>
<dbReference type="VEuPathDB" id="VectorBase:ASIC016238"/>
<accession>A0A084WD78</accession>
<dbReference type="EnsemblMetazoa" id="ASIC016238-RA">
    <property type="protein sequence ID" value="ASIC016238-PA"/>
    <property type="gene ID" value="ASIC016238"/>
</dbReference>
<proteinExistence type="predicted"/>
<feature type="compositionally biased region" description="Basic residues" evidence="1">
    <location>
        <begin position="53"/>
        <end position="64"/>
    </location>
</feature>
<evidence type="ECO:0000313" key="2">
    <source>
        <dbReference type="EMBL" id="KFB48172.1"/>
    </source>
</evidence>
<organism evidence="2">
    <name type="scientific">Anopheles sinensis</name>
    <name type="common">Mosquito</name>
    <dbReference type="NCBI Taxonomy" id="74873"/>
    <lineage>
        <taxon>Eukaryota</taxon>
        <taxon>Metazoa</taxon>
        <taxon>Ecdysozoa</taxon>
        <taxon>Arthropoda</taxon>
        <taxon>Hexapoda</taxon>
        <taxon>Insecta</taxon>
        <taxon>Pterygota</taxon>
        <taxon>Neoptera</taxon>
        <taxon>Endopterygota</taxon>
        <taxon>Diptera</taxon>
        <taxon>Nematocera</taxon>
        <taxon>Culicoidea</taxon>
        <taxon>Culicidae</taxon>
        <taxon>Anophelinae</taxon>
        <taxon>Anopheles</taxon>
    </lineage>
</organism>
<keyword evidence="4" id="KW-1185">Reference proteome</keyword>